<reference evidence="1" key="1">
    <citation type="submission" date="2022-04" db="EMBL/GenBank/DDBJ databases">
        <title>Halobacillus sp. isolated from saltern.</title>
        <authorList>
            <person name="Won M."/>
            <person name="Lee C.-M."/>
            <person name="Woen H.-Y."/>
            <person name="Kwon S.-W."/>
        </authorList>
    </citation>
    <scope>NUCLEOTIDE SEQUENCE</scope>
    <source>
        <strain evidence="1">SSHM10-5</strain>
    </source>
</reference>
<dbReference type="RefSeq" id="WP_245030318.1">
    <property type="nucleotide sequence ID" value="NZ_CP095075.1"/>
</dbReference>
<organism evidence="1 2">
    <name type="scientific">Halobacillus amylolyticus</name>
    <dbReference type="NCBI Taxonomy" id="2932259"/>
    <lineage>
        <taxon>Bacteria</taxon>
        <taxon>Bacillati</taxon>
        <taxon>Bacillota</taxon>
        <taxon>Bacilli</taxon>
        <taxon>Bacillales</taxon>
        <taxon>Bacillaceae</taxon>
        <taxon>Halobacillus</taxon>
    </lineage>
</organism>
<dbReference type="EMBL" id="CP095075">
    <property type="protein sequence ID" value="UOR10883.1"/>
    <property type="molecule type" value="Genomic_DNA"/>
</dbReference>
<evidence type="ECO:0000313" key="2">
    <source>
        <dbReference type="Proteomes" id="UP000830326"/>
    </source>
</evidence>
<protein>
    <recommendedName>
        <fullName evidence="3">Class D sortase</fullName>
    </recommendedName>
</protein>
<evidence type="ECO:0000313" key="1">
    <source>
        <dbReference type="EMBL" id="UOR10883.1"/>
    </source>
</evidence>
<gene>
    <name evidence="1" type="ORF">MUO15_14880</name>
</gene>
<sequence>MKKRKMIGLLVIAGFVLLISWGMVEPYLLEVEEETAEIDYLPLNGKDEPL</sequence>
<keyword evidence="2" id="KW-1185">Reference proteome</keyword>
<name>A0ABY4H7N4_9BACI</name>
<evidence type="ECO:0008006" key="3">
    <source>
        <dbReference type="Google" id="ProtNLM"/>
    </source>
</evidence>
<accession>A0ABY4H7N4</accession>
<proteinExistence type="predicted"/>
<dbReference type="Proteomes" id="UP000830326">
    <property type="component" value="Chromosome"/>
</dbReference>